<comment type="caution">
    <text evidence="6">The sequence shown here is derived from an EMBL/GenBank/DDBJ whole genome shotgun (WGS) entry which is preliminary data.</text>
</comment>
<dbReference type="AlphaFoldDB" id="A0A132EJ07"/>
<dbReference type="InterPro" id="IPR051121">
    <property type="entry name" value="FAH"/>
</dbReference>
<evidence type="ECO:0000259" key="5">
    <source>
        <dbReference type="Pfam" id="PF01557"/>
    </source>
</evidence>
<dbReference type="EMBL" id="LPJR01000025">
    <property type="protein sequence ID" value="KWF30838.1"/>
    <property type="molecule type" value="Genomic_DNA"/>
</dbReference>
<organism evidence="6 7">
    <name type="scientific">Burkholderia pseudomultivorans</name>
    <dbReference type="NCBI Taxonomy" id="1207504"/>
    <lineage>
        <taxon>Bacteria</taxon>
        <taxon>Pseudomonadati</taxon>
        <taxon>Pseudomonadota</taxon>
        <taxon>Betaproteobacteria</taxon>
        <taxon>Burkholderiales</taxon>
        <taxon>Burkholderiaceae</taxon>
        <taxon>Burkholderia</taxon>
        <taxon>Burkholderia cepacia complex</taxon>
    </lineage>
</organism>
<dbReference type="Pfam" id="PF01557">
    <property type="entry name" value="FAA_hydrolase"/>
    <property type="match status" value="1"/>
</dbReference>
<keyword evidence="3" id="KW-0479">Metal-binding</keyword>
<dbReference type="GO" id="GO:0016787">
    <property type="term" value="F:hydrolase activity"/>
    <property type="evidence" value="ECO:0007669"/>
    <property type="project" value="UniProtKB-KW"/>
</dbReference>
<sequence>MKLVSFNQGHIGVVAGNRVIDVTDVAGAEAGMWPPVGMVRLIAEWSKRRHALETAARTRDGVSLDSVRLEPPVQWPNKVIAFPANYHAHIDEMKHGTASGVISSFNASGQGFFLKSNSSLSGPADGIVLPPLGDREIHHECELGIIVGKRGRAVSRGDSRQYVFGFTCLLDMVVRGKEERVMRKSYDTFCPTGPWITTADEIADFEDIRMRLFVNGSERQSASTRNLIVDIPEMIAMSSAVMTLEPGDVIASGTPAGVGPVVPGDIVEIVIDGVGSMRLPVTQGTVGDHPVWNAAKAGLAV</sequence>
<dbReference type="PANTHER" id="PTHR42796:SF4">
    <property type="entry name" value="FUMARYLACETOACETATE HYDROLASE DOMAIN-CONTAINING PROTEIN 2A"/>
    <property type="match status" value="1"/>
</dbReference>
<evidence type="ECO:0000256" key="1">
    <source>
        <dbReference type="ARBA" id="ARBA00001946"/>
    </source>
</evidence>
<dbReference type="UniPathway" id="UPA00394"/>
<proteinExistence type="inferred from homology"/>
<evidence type="ECO:0000313" key="6">
    <source>
        <dbReference type="EMBL" id="KWF30838.1"/>
    </source>
</evidence>
<dbReference type="InterPro" id="IPR011234">
    <property type="entry name" value="Fumarylacetoacetase-like_C"/>
</dbReference>
<evidence type="ECO:0000256" key="2">
    <source>
        <dbReference type="ARBA" id="ARBA00010211"/>
    </source>
</evidence>
<dbReference type="GO" id="GO:0046872">
    <property type="term" value="F:metal ion binding"/>
    <property type="evidence" value="ECO:0007669"/>
    <property type="project" value="UniProtKB-KW"/>
</dbReference>
<reference evidence="6 7" key="1">
    <citation type="submission" date="2015-11" db="EMBL/GenBank/DDBJ databases">
        <title>Expanding the genomic diversity of Burkholderia species for the development of highly accurate diagnostics.</title>
        <authorList>
            <person name="Sahl J."/>
            <person name="Keim P."/>
            <person name="Wagner D."/>
        </authorList>
    </citation>
    <scope>NUCLEOTIDE SEQUENCE [LARGE SCALE GENOMIC DNA]</scope>
    <source>
        <strain evidence="6 7">MSMB368WGS</strain>
    </source>
</reference>
<dbReference type="SUPFAM" id="SSF56529">
    <property type="entry name" value="FAH"/>
    <property type="match status" value="1"/>
</dbReference>
<dbReference type="Gene3D" id="3.90.850.10">
    <property type="entry name" value="Fumarylacetoacetase-like, C-terminal domain"/>
    <property type="match status" value="1"/>
</dbReference>
<evidence type="ECO:0000256" key="4">
    <source>
        <dbReference type="ARBA" id="ARBA00022801"/>
    </source>
</evidence>
<keyword evidence="4 6" id="KW-0378">Hydrolase</keyword>
<dbReference type="GO" id="GO:0019628">
    <property type="term" value="P:urate catabolic process"/>
    <property type="evidence" value="ECO:0007669"/>
    <property type="project" value="UniProtKB-UniPathway"/>
</dbReference>
<protein>
    <submittedName>
        <fullName evidence="6">Fumarylacetoacetate hydrolase</fullName>
    </submittedName>
</protein>
<dbReference type="InterPro" id="IPR036663">
    <property type="entry name" value="Fumarylacetoacetase_C_sf"/>
</dbReference>
<evidence type="ECO:0000256" key="3">
    <source>
        <dbReference type="ARBA" id="ARBA00022723"/>
    </source>
</evidence>
<comment type="cofactor">
    <cofactor evidence="1">
        <name>Mg(2+)</name>
        <dbReference type="ChEBI" id="CHEBI:18420"/>
    </cofactor>
</comment>
<dbReference type="PANTHER" id="PTHR42796">
    <property type="entry name" value="FUMARYLACETOACETATE HYDROLASE DOMAIN-CONTAINING PROTEIN 2A-RELATED"/>
    <property type="match status" value="1"/>
</dbReference>
<dbReference type="RefSeq" id="WP_060241026.1">
    <property type="nucleotide sequence ID" value="NZ_LPJR01000025.1"/>
</dbReference>
<name>A0A132EJ07_9BURK</name>
<comment type="similarity">
    <text evidence="2">Belongs to the FAH family.</text>
</comment>
<feature type="domain" description="Fumarylacetoacetase-like C-terminal" evidence="5">
    <location>
        <begin position="78"/>
        <end position="281"/>
    </location>
</feature>
<dbReference type="Proteomes" id="UP000062912">
    <property type="component" value="Unassembled WGS sequence"/>
</dbReference>
<accession>A0A132EJ07</accession>
<gene>
    <name evidence="6" type="ORF">WT56_12550</name>
</gene>
<evidence type="ECO:0000313" key="7">
    <source>
        <dbReference type="Proteomes" id="UP000062912"/>
    </source>
</evidence>
<dbReference type="OrthoDB" id="8582489at2"/>